<keyword evidence="2" id="KW-1185">Reference proteome</keyword>
<accession>A0ABZ2XDI5</accession>
<dbReference type="EMBL" id="CP151406">
    <property type="protein sequence ID" value="WZJ20611.1"/>
    <property type="molecule type" value="Genomic_DNA"/>
</dbReference>
<evidence type="ECO:0000313" key="1">
    <source>
        <dbReference type="EMBL" id="WZJ20611.1"/>
    </source>
</evidence>
<evidence type="ECO:0000313" key="2">
    <source>
        <dbReference type="Proteomes" id="UP001479520"/>
    </source>
</evidence>
<protein>
    <submittedName>
        <fullName evidence="1">Uncharacterized protein</fullName>
    </submittedName>
</protein>
<gene>
    <name evidence="1" type="ORF">AADV58_11685</name>
</gene>
<dbReference type="RefSeq" id="WP_341743276.1">
    <property type="nucleotide sequence ID" value="NZ_CP151406.1"/>
</dbReference>
<proteinExistence type="predicted"/>
<dbReference type="Proteomes" id="UP001479520">
    <property type="component" value="Chromosome"/>
</dbReference>
<organism evidence="1 2">
    <name type="scientific">Azonexus hydrophilus</name>
    <dbReference type="NCBI Taxonomy" id="418702"/>
    <lineage>
        <taxon>Bacteria</taxon>
        <taxon>Pseudomonadati</taxon>
        <taxon>Pseudomonadota</taxon>
        <taxon>Betaproteobacteria</taxon>
        <taxon>Rhodocyclales</taxon>
        <taxon>Azonexaceae</taxon>
        <taxon>Azonexus</taxon>
    </lineage>
</organism>
<name>A0ABZ2XDI5_9RHOO</name>
<reference evidence="1 2" key="1">
    <citation type="submission" date="2024-04" db="EMBL/GenBank/DDBJ databases">
        <title>Dissimilatory iodate-reducing microorganisms contribute to the enrichment of iodine in groundwater.</title>
        <authorList>
            <person name="Jiang Z."/>
        </authorList>
    </citation>
    <scope>NUCLEOTIDE SEQUENCE [LARGE SCALE GENOMIC DNA]</scope>
    <source>
        <strain evidence="1 2">NCP973</strain>
    </source>
</reference>
<sequence>MNKDEFNELSKSEQISFIDNYPALRVRSAGVGLGGAGGVFHYFEDFAVVELYTRDSRHLKAIKITDADISISEAQDDEELDYSYGSENLAQAYIAAAEQFLN</sequence>